<evidence type="ECO:0000256" key="3">
    <source>
        <dbReference type="ARBA" id="ARBA00022448"/>
    </source>
</evidence>
<dbReference type="InterPro" id="IPR051629">
    <property type="entry name" value="Sulfite_efflux_TDT"/>
</dbReference>
<keyword evidence="7 8" id="KW-0472">Membrane</keyword>
<feature type="transmembrane region" description="Helical" evidence="8">
    <location>
        <begin position="136"/>
        <end position="153"/>
    </location>
</feature>
<dbReference type="Gene3D" id="1.50.10.150">
    <property type="entry name" value="Voltage-dependent anion channel"/>
    <property type="match status" value="1"/>
</dbReference>
<comment type="similarity">
    <text evidence="2">Belongs to the tellurite-resistance/dicarboxylate transporter (TDT) family.</text>
</comment>
<keyword evidence="6 8" id="KW-1133">Transmembrane helix</keyword>
<comment type="caution">
    <text evidence="9">The sequence shown here is derived from an EMBL/GenBank/DDBJ whole genome shotgun (WGS) entry which is preliminary data.</text>
</comment>
<feature type="transmembrane region" description="Helical" evidence="8">
    <location>
        <begin position="205"/>
        <end position="226"/>
    </location>
</feature>
<sequence length="332" mass="36803">MSQHDRPFYTGYFAAVMATGIVSTALFIYHHLWLSDILMAIGVGLYILLWFVYLERALSVPQKIWRDLTNPATTFGFFTIVAGSNVLAVRFLFQHWIWAAKILGTVGVISWAVLFYTVMTILIAGPAVKKTDVNGGWLIAIVAEESIATYFAAMVDVDPHRATVLFLISATFWAMGFMLYVIFIGLIMNRLFFQSVSFDDLQPPYWINMGATAITVLASSRLLAIHAHAPILLTLRPFLAGVTLMLWAWGTWWIPLLVILGIWKYGHGHEPIVYHPSQWSIVFPLGMYATATTTMARIHGFHPLHRLGGGVDSCGAAGVLSAPSDLKPLSDG</sequence>
<reference evidence="9 10" key="1">
    <citation type="submission" date="2020-04" db="EMBL/GenBank/DDBJ databases">
        <authorList>
            <person name="Zhang R."/>
            <person name="Schippers A."/>
        </authorList>
    </citation>
    <scope>NUCLEOTIDE SEQUENCE [LARGE SCALE GENOMIC DNA]</scope>
    <source>
        <strain evidence="9 10">DSM 109850</strain>
    </source>
</reference>
<protein>
    <submittedName>
        <fullName evidence="9">C4-dicarboxylate ABC transporter</fullName>
    </submittedName>
</protein>
<dbReference type="InterPro" id="IPR004695">
    <property type="entry name" value="SLAC1/Mae1/Ssu1/TehA"/>
</dbReference>
<evidence type="ECO:0000313" key="10">
    <source>
        <dbReference type="Proteomes" id="UP000533476"/>
    </source>
</evidence>
<dbReference type="AlphaFoldDB" id="A0A7Y0L813"/>
<feature type="transmembrane region" description="Helical" evidence="8">
    <location>
        <begin position="165"/>
        <end position="193"/>
    </location>
</feature>
<name>A0A7Y0L813_9FIRM</name>
<keyword evidence="5 8" id="KW-0812">Transmembrane</keyword>
<dbReference type="RefSeq" id="WP_169103129.1">
    <property type="nucleotide sequence ID" value="NZ_JABBVZ010000177.1"/>
</dbReference>
<evidence type="ECO:0000256" key="2">
    <source>
        <dbReference type="ARBA" id="ARBA00008566"/>
    </source>
</evidence>
<proteinExistence type="inferred from homology"/>
<dbReference type="PANTHER" id="PTHR31686">
    <property type="match status" value="1"/>
</dbReference>
<dbReference type="EMBL" id="JABBVZ010000177">
    <property type="protein sequence ID" value="NMP24925.1"/>
    <property type="molecule type" value="Genomic_DNA"/>
</dbReference>
<dbReference type="Proteomes" id="UP000533476">
    <property type="component" value="Unassembled WGS sequence"/>
</dbReference>
<dbReference type="InterPro" id="IPR038665">
    <property type="entry name" value="Voltage-dep_anion_channel_sf"/>
</dbReference>
<evidence type="ECO:0000256" key="8">
    <source>
        <dbReference type="SAM" id="Phobius"/>
    </source>
</evidence>
<dbReference type="GO" id="GO:0005886">
    <property type="term" value="C:plasma membrane"/>
    <property type="evidence" value="ECO:0007669"/>
    <property type="project" value="UniProtKB-SubCell"/>
</dbReference>
<evidence type="ECO:0000256" key="6">
    <source>
        <dbReference type="ARBA" id="ARBA00022989"/>
    </source>
</evidence>
<gene>
    <name evidence="9" type="ORF">HIJ39_21700</name>
</gene>
<feature type="transmembrane region" description="Helical" evidence="8">
    <location>
        <begin position="12"/>
        <end position="30"/>
    </location>
</feature>
<dbReference type="PANTHER" id="PTHR31686:SF1">
    <property type="entry name" value="SULFITE EFFLUX PUMP SSU1"/>
    <property type="match status" value="1"/>
</dbReference>
<dbReference type="GO" id="GO:0000319">
    <property type="term" value="F:sulfite transmembrane transporter activity"/>
    <property type="evidence" value="ECO:0007669"/>
    <property type="project" value="TreeGrafter"/>
</dbReference>
<keyword evidence="3" id="KW-0813">Transport</keyword>
<evidence type="ECO:0000313" key="9">
    <source>
        <dbReference type="EMBL" id="NMP24925.1"/>
    </source>
</evidence>
<evidence type="ECO:0000256" key="5">
    <source>
        <dbReference type="ARBA" id="ARBA00022692"/>
    </source>
</evidence>
<dbReference type="CDD" id="cd09319">
    <property type="entry name" value="TDT_like_1"/>
    <property type="match status" value="1"/>
</dbReference>
<accession>A0A7Y0L813</accession>
<evidence type="ECO:0000256" key="4">
    <source>
        <dbReference type="ARBA" id="ARBA00022475"/>
    </source>
</evidence>
<feature type="transmembrane region" description="Helical" evidence="8">
    <location>
        <begin position="102"/>
        <end position="124"/>
    </location>
</feature>
<feature type="transmembrane region" description="Helical" evidence="8">
    <location>
        <begin position="74"/>
        <end position="93"/>
    </location>
</feature>
<evidence type="ECO:0000256" key="1">
    <source>
        <dbReference type="ARBA" id="ARBA00004651"/>
    </source>
</evidence>
<dbReference type="Pfam" id="PF03595">
    <property type="entry name" value="SLAC1"/>
    <property type="match status" value="1"/>
</dbReference>
<feature type="transmembrane region" description="Helical" evidence="8">
    <location>
        <begin position="238"/>
        <end position="265"/>
    </location>
</feature>
<organism evidence="9 10">
    <name type="scientific">Sulfobacillus harzensis</name>
    <dbReference type="NCBI Taxonomy" id="2729629"/>
    <lineage>
        <taxon>Bacteria</taxon>
        <taxon>Bacillati</taxon>
        <taxon>Bacillota</taxon>
        <taxon>Clostridia</taxon>
        <taxon>Eubacteriales</taxon>
        <taxon>Clostridiales Family XVII. Incertae Sedis</taxon>
        <taxon>Sulfobacillus</taxon>
    </lineage>
</organism>
<evidence type="ECO:0000256" key="7">
    <source>
        <dbReference type="ARBA" id="ARBA00023136"/>
    </source>
</evidence>
<keyword evidence="10" id="KW-1185">Reference proteome</keyword>
<feature type="transmembrane region" description="Helical" evidence="8">
    <location>
        <begin position="37"/>
        <end position="54"/>
    </location>
</feature>
<comment type="subcellular location">
    <subcellularLocation>
        <location evidence="1">Cell membrane</location>
        <topology evidence="1">Multi-pass membrane protein</topology>
    </subcellularLocation>
</comment>
<keyword evidence="4" id="KW-1003">Cell membrane</keyword>
<feature type="transmembrane region" description="Helical" evidence="8">
    <location>
        <begin position="277"/>
        <end position="296"/>
    </location>
</feature>